<feature type="compositionally biased region" description="Low complexity" evidence="1">
    <location>
        <begin position="156"/>
        <end position="168"/>
    </location>
</feature>
<organism evidence="2 3">
    <name type="scientific">Austropuccinia psidii MF-1</name>
    <dbReference type="NCBI Taxonomy" id="1389203"/>
    <lineage>
        <taxon>Eukaryota</taxon>
        <taxon>Fungi</taxon>
        <taxon>Dikarya</taxon>
        <taxon>Basidiomycota</taxon>
        <taxon>Pucciniomycotina</taxon>
        <taxon>Pucciniomycetes</taxon>
        <taxon>Pucciniales</taxon>
        <taxon>Sphaerophragmiaceae</taxon>
        <taxon>Austropuccinia</taxon>
    </lineage>
</organism>
<feature type="region of interest" description="Disordered" evidence="1">
    <location>
        <begin position="58"/>
        <end position="86"/>
    </location>
</feature>
<evidence type="ECO:0000313" key="2">
    <source>
        <dbReference type="EMBL" id="MBW0584192.1"/>
    </source>
</evidence>
<proteinExistence type="predicted"/>
<protein>
    <submittedName>
        <fullName evidence="2">Uncharacterized protein</fullName>
    </submittedName>
</protein>
<feature type="non-terminal residue" evidence="2">
    <location>
        <position position="1"/>
    </location>
</feature>
<gene>
    <name evidence="2" type="ORF">O181_123907</name>
</gene>
<accession>A0A9Q3KR00</accession>
<name>A0A9Q3KR00_9BASI</name>
<feature type="compositionally biased region" description="Basic and acidic residues" evidence="1">
    <location>
        <begin position="135"/>
        <end position="150"/>
    </location>
</feature>
<dbReference type="AlphaFoldDB" id="A0A9Q3KR00"/>
<comment type="caution">
    <text evidence="2">The sequence shown here is derived from an EMBL/GenBank/DDBJ whole genome shotgun (WGS) entry which is preliminary data.</text>
</comment>
<sequence>SYNMVRQENIETASTLTSIIPASTVNSDHNSSVIVTQNNQPEAISLELIHLDISGHYYNPSSSSPKGNRRDYGRSQPATKGKGSVADFQTAKTVQGVPDQRRSVEKLHEFLHDCEKVPETSQYLQIAQLMASIDGKEKHDSVDTRKEEKQPSTTQKSVKNSSNSNMKKQPQAQNKGKGKAPATKPYSQGYRIPKIQQDAMENVFQMARTMMELQKKEEARLKFQK</sequence>
<keyword evidence="3" id="KW-1185">Reference proteome</keyword>
<feature type="region of interest" description="Disordered" evidence="1">
    <location>
        <begin position="135"/>
        <end position="194"/>
    </location>
</feature>
<reference evidence="2" key="1">
    <citation type="submission" date="2021-03" db="EMBL/GenBank/DDBJ databases">
        <title>Draft genome sequence of rust myrtle Austropuccinia psidii MF-1, a brazilian biotype.</title>
        <authorList>
            <person name="Quecine M.C."/>
            <person name="Pachon D.M.R."/>
            <person name="Bonatelli M.L."/>
            <person name="Correr F.H."/>
            <person name="Franceschini L.M."/>
            <person name="Leite T.F."/>
            <person name="Margarido G.R.A."/>
            <person name="Almeida C.A."/>
            <person name="Ferrarezi J.A."/>
            <person name="Labate C.A."/>
        </authorList>
    </citation>
    <scope>NUCLEOTIDE SEQUENCE</scope>
    <source>
        <strain evidence="2">MF-1</strain>
    </source>
</reference>
<evidence type="ECO:0000313" key="3">
    <source>
        <dbReference type="Proteomes" id="UP000765509"/>
    </source>
</evidence>
<evidence type="ECO:0000256" key="1">
    <source>
        <dbReference type="SAM" id="MobiDB-lite"/>
    </source>
</evidence>
<dbReference type="EMBL" id="AVOT02117184">
    <property type="protein sequence ID" value="MBW0584192.1"/>
    <property type="molecule type" value="Genomic_DNA"/>
</dbReference>
<dbReference type="Proteomes" id="UP000765509">
    <property type="component" value="Unassembled WGS sequence"/>
</dbReference>